<keyword evidence="2" id="KW-1185">Reference proteome</keyword>
<dbReference type="EMBL" id="KX151395">
    <property type="protein sequence ID" value="APO13988.1"/>
    <property type="molecule type" value="Genomic_DNA"/>
</dbReference>
<organism evidence="1 2">
    <name type="scientific">Plodia interpunctella granulovirus</name>
    <dbReference type="NCBI Taxonomy" id="262175"/>
    <lineage>
        <taxon>Viruses</taxon>
        <taxon>Viruses incertae sedis</taxon>
        <taxon>Naldaviricetes</taxon>
        <taxon>Lefavirales</taxon>
        <taxon>Baculoviridae</taxon>
        <taxon>Betabaculovirus</taxon>
        <taxon>Betabaculovirus plinterpunctellae</taxon>
    </lineage>
</organism>
<accession>A0A1L5JH93</accession>
<sequence>MKDILHSFSLPRQLYADLFFSLLPDYDDVTLREYQFVPTGFCEDCLKQYFYPVHMMYRVELRDLYCPICCNALFCNDDNWY</sequence>
<dbReference type="KEGG" id="vg:30685107"/>
<name>A0A1L5JH93_9BBAC</name>
<dbReference type="Proteomes" id="UP000204293">
    <property type="component" value="Segment"/>
</dbReference>
<evidence type="ECO:0000313" key="2">
    <source>
        <dbReference type="Proteomes" id="UP000204293"/>
    </source>
</evidence>
<dbReference type="InterPro" id="IPR057201">
    <property type="entry name" value="DUF7879"/>
</dbReference>
<dbReference type="Pfam" id="PF25303">
    <property type="entry name" value="DUF7879"/>
    <property type="match status" value="1"/>
</dbReference>
<dbReference type="GeneID" id="30685107"/>
<proteinExistence type="predicted"/>
<evidence type="ECO:0000313" key="1">
    <source>
        <dbReference type="EMBL" id="APO13988.1"/>
    </source>
</evidence>
<protein>
    <submittedName>
        <fullName evidence="1">ORF103</fullName>
    </submittedName>
</protein>
<dbReference type="RefSeq" id="YP_009330235.1">
    <property type="nucleotide sequence ID" value="NC_032255.1"/>
</dbReference>
<reference evidence="1 2" key="1">
    <citation type="submission" date="2016-04" db="EMBL/GenBank/DDBJ databases">
        <title>Sequence analysis of the Plodia interpunctella granulovirus genome: Discovery of an unusual inhibitor-of-apoptosis (IAP) gene.</title>
        <authorList>
            <person name="Harrison R.L."/>
            <person name="Rowley D.L."/>
            <person name="Funk C.J."/>
        </authorList>
    </citation>
    <scope>NUCLEOTIDE SEQUENCE [LARGE SCALE GENOMIC DNA]</scope>
    <source>
        <strain evidence="1">Cambridge</strain>
    </source>
</reference>